<dbReference type="InterPro" id="IPR029062">
    <property type="entry name" value="Class_I_gatase-like"/>
</dbReference>
<dbReference type="Proteomes" id="UP001232148">
    <property type="component" value="Unassembled WGS sequence"/>
</dbReference>
<dbReference type="EMBL" id="MU842811">
    <property type="protein sequence ID" value="KAK2034879.1"/>
    <property type="molecule type" value="Genomic_DNA"/>
</dbReference>
<feature type="domain" description="DJ-1/PfpI" evidence="1">
    <location>
        <begin position="62"/>
        <end position="172"/>
    </location>
</feature>
<gene>
    <name evidence="2" type="ORF">LX32DRAFT_305346</name>
</gene>
<protein>
    <submittedName>
        <fullName evidence="2">DJ-1/PfpI family protein</fullName>
    </submittedName>
</protein>
<evidence type="ECO:0000313" key="2">
    <source>
        <dbReference type="EMBL" id="KAK2034879.1"/>
    </source>
</evidence>
<keyword evidence="3" id="KW-1185">Reference proteome</keyword>
<dbReference type="PANTHER" id="PTHR43130">
    <property type="entry name" value="ARAC-FAMILY TRANSCRIPTIONAL REGULATOR"/>
    <property type="match status" value="1"/>
</dbReference>
<dbReference type="InterPro" id="IPR052158">
    <property type="entry name" value="INH-QAR"/>
</dbReference>
<dbReference type="Pfam" id="PF01965">
    <property type="entry name" value="DJ-1_PfpI"/>
    <property type="match status" value="1"/>
</dbReference>
<proteinExistence type="predicted"/>
<reference evidence="2" key="1">
    <citation type="submission" date="2021-06" db="EMBL/GenBank/DDBJ databases">
        <title>Comparative genomics, transcriptomics and evolutionary studies reveal genomic signatures of adaptation to plant cell wall in hemibiotrophic fungi.</title>
        <authorList>
            <consortium name="DOE Joint Genome Institute"/>
            <person name="Baroncelli R."/>
            <person name="Diaz J.F."/>
            <person name="Benocci T."/>
            <person name="Peng M."/>
            <person name="Battaglia E."/>
            <person name="Haridas S."/>
            <person name="Andreopoulos W."/>
            <person name="Labutti K."/>
            <person name="Pangilinan J."/>
            <person name="Floch G.L."/>
            <person name="Makela M.R."/>
            <person name="Henrissat B."/>
            <person name="Grigoriev I.V."/>
            <person name="Crouch J.A."/>
            <person name="De Vries R.P."/>
            <person name="Sukno S.A."/>
            <person name="Thon M.R."/>
        </authorList>
    </citation>
    <scope>NUCLEOTIDE SEQUENCE</scope>
    <source>
        <strain evidence="2">MAFF235873</strain>
    </source>
</reference>
<dbReference type="AlphaFoldDB" id="A0AAD9HVR5"/>
<evidence type="ECO:0000313" key="3">
    <source>
        <dbReference type="Proteomes" id="UP001232148"/>
    </source>
</evidence>
<dbReference type="SUPFAM" id="SSF52317">
    <property type="entry name" value="Class I glutamine amidotransferase-like"/>
    <property type="match status" value="1"/>
</dbReference>
<evidence type="ECO:0000259" key="1">
    <source>
        <dbReference type="Pfam" id="PF01965"/>
    </source>
</evidence>
<comment type="caution">
    <text evidence="2">The sequence shown here is derived from an EMBL/GenBank/DDBJ whole genome shotgun (WGS) entry which is preliminary data.</text>
</comment>
<dbReference type="Gene3D" id="3.40.50.880">
    <property type="match status" value="1"/>
</dbReference>
<dbReference type="InterPro" id="IPR002818">
    <property type="entry name" value="DJ-1/PfpI"/>
</dbReference>
<accession>A0AAD9HVR5</accession>
<dbReference type="PANTHER" id="PTHR43130:SF7">
    <property type="entry name" value="DJ-1_PFPI DOMAIN-CONTAINING PROTEIN"/>
    <property type="match status" value="1"/>
</dbReference>
<organism evidence="2 3">
    <name type="scientific">Colletotrichum zoysiae</name>
    <dbReference type="NCBI Taxonomy" id="1216348"/>
    <lineage>
        <taxon>Eukaryota</taxon>
        <taxon>Fungi</taxon>
        <taxon>Dikarya</taxon>
        <taxon>Ascomycota</taxon>
        <taxon>Pezizomycotina</taxon>
        <taxon>Sordariomycetes</taxon>
        <taxon>Hypocreomycetidae</taxon>
        <taxon>Glomerellales</taxon>
        <taxon>Glomerellaceae</taxon>
        <taxon>Colletotrichum</taxon>
        <taxon>Colletotrichum graminicola species complex</taxon>
    </lineage>
</organism>
<sequence length="231" mass="25747">MSSLGSKKSLRIGVMLESVQLSNIMGVDLLGNLSRAYYDKVKNFDPEFAQWTEHPVDMDFFYISSTLASAEMTHGLRVVPNVTYDDCPRNLDLVLVGGPLPDNRPTEADRFMTEAFPKTRMWLTTCTGSLWLAGAGVLKGKKATTNRESLNIAREAYPETQWLDQRWVVDEKEHDGEGKGELWTAGGAGAGLSMIITYLNKNFDPGFVQKLAIEAVALEELALNQFYQTSR</sequence>
<name>A0AAD9HVR5_9PEZI</name>